<organism evidence="1">
    <name type="scientific">Loa loa</name>
    <name type="common">Eye worm</name>
    <name type="synonym">Filaria loa</name>
    <dbReference type="NCBI Taxonomy" id="7209"/>
    <lineage>
        <taxon>Eukaryota</taxon>
        <taxon>Metazoa</taxon>
        <taxon>Ecdysozoa</taxon>
        <taxon>Nematoda</taxon>
        <taxon>Chromadorea</taxon>
        <taxon>Rhabditida</taxon>
        <taxon>Spirurina</taxon>
        <taxon>Spiruromorpha</taxon>
        <taxon>Filarioidea</taxon>
        <taxon>Onchocercidae</taxon>
        <taxon>Loa</taxon>
    </lineage>
</organism>
<dbReference type="AlphaFoldDB" id="A0A1S0TP59"/>
<sequence length="117" mass="13428">MVSVTEHNGSLRQVSLTSPRTSNTWRNQMQHRILAVFVRLNELNTQFPDLVLNFSTAKLNFNKPSQRVAFTIRSSKLTLRKGMRAVARIMEIVIFLKNQIDVPLLLSFSEEKLKSAL</sequence>
<evidence type="ECO:0000313" key="1">
    <source>
        <dbReference type="EMBL" id="EFO16869.1"/>
    </source>
</evidence>
<dbReference type="GeneID" id="9949092"/>
<dbReference type="CTD" id="9949092"/>
<dbReference type="KEGG" id="loa:LOAG_11635"/>
<dbReference type="RefSeq" id="XP_003147201.1">
    <property type="nucleotide sequence ID" value="XM_003147153.1"/>
</dbReference>
<dbReference type="InParanoid" id="A0A1S0TP59"/>
<reference evidence="1" key="1">
    <citation type="submission" date="2012-04" db="EMBL/GenBank/DDBJ databases">
        <title>The Genome Sequence of Loa loa.</title>
        <authorList>
            <consortium name="The Broad Institute Genome Sequencing Platform"/>
            <consortium name="Broad Institute Genome Sequencing Center for Infectious Disease"/>
            <person name="Nutman T.B."/>
            <person name="Fink D.L."/>
            <person name="Russ C."/>
            <person name="Young S."/>
            <person name="Zeng Q."/>
            <person name="Gargeya S."/>
            <person name="Alvarado L."/>
            <person name="Berlin A."/>
            <person name="Chapman S.B."/>
            <person name="Chen Z."/>
            <person name="Freedman E."/>
            <person name="Gellesch M."/>
            <person name="Goldberg J."/>
            <person name="Griggs A."/>
            <person name="Gujja S."/>
            <person name="Heilman E.R."/>
            <person name="Heiman D."/>
            <person name="Howarth C."/>
            <person name="Mehta T."/>
            <person name="Neiman D."/>
            <person name="Pearson M."/>
            <person name="Roberts A."/>
            <person name="Saif S."/>
            <person name="Shea T."/>
            <person name="Shenoy N."/>
            <person name="Sisk P."/>
            <person name="Stolte C."/>
            <person name="Sykes S."/>
            <person name="White J."/>
            <person name="Yandava C."/>
            <person name="Haas B."/>
            <person name="Henn M.R."/>
            <person name="Nusbaum C."/>
            <person name="Birren B."/>
        </authorList>
    </citation>
    <scope>NUCLEOTIDE SEQUENCE [LARGE SCALE GENOMIC DNA]</scope>
</reference>
<gene>
    <name evidence="1" type="ORF">LOAG_11635</name>
</gene>
<protein>
    <submittedName>
        <fullName evidence="1">Uncharacterized protein</fullName>
    </submittedName>
</protein>
<dbReference type="EMBL" id="JH712246">
    <property type="protein sequence ID" value="EFO16869.1"/>
    <property type="molecule type" value="Genomic_DNA"/>
</dbReference>
<proteinExistence type="predicted"/>
<name>A0A1S0TP59_LOALO</name>
<accession>A0A1S0TP59</accession>